<organism evidence="2 3">
    <name type="scientific">Bdellovibrio bacteriovorus</name>
    <dbReference type="NCBI Taxonomy" id="959"/>
    <lineage>
        <taxon>Bacteria</taxon>
        <taxon>Pseudomonadati</taxon>
        <taxon>Bdellovibrionota</taxon>
        <taxon>Bdellovibrionia</taxon>
        <taxon>Bdellovibrionales</taxon>
        <taxon>Pseudobdellovibrionaceae</taxon>
        <taxon>Bdellovibrio</taxon>
    </lineage>
</organism>
<evidence type="ECO:0000313" key="2">
    <source>
        <dbReference type="EMBL" id="KYG61423.1"/>
    </source>
</evidence>
<proteinExistence type="predicted"/>
<evidence type="ECO:0000313" key="3">
    <source>
        <dbReference type="Proteomes" id="UP000075320"/>
    </source>
</evidence>
<dbReference type="AlphaFoldDB" id="A0A150WER0"/>
<reference evidence="2 3" key="1">
    <citation type="submission" date="2016-03" db="EMBL/GenBank/DDBJ databases">
        <authorList>
            <person name="Ploux O."/>
        </authorList>
    </citation>
    <scope>NUCLEOTIDE SEQUENCE [LARGE SCALE GENOMIC DNA]</scope>
    <source>
        <strain evidence="2 3">R0</strain>
    </source>
</reference>
<evidence type="ECO:0000259" key="1">
    <source>
        <dbReference type="Pfam" id="PF14394"/>
    </source>
</evidence>
<dbReference type="InterPro" id="IPR025537">
    <property type="entry name" value="DUF4423"/>
</dbReference>
<dbReference type="RefSeq" id="WP_061836505.1">
    <property type="nucleotide sequence ID" value="NZ_LUKE01000006.1"/>
</dbReference>
<feature type="domain" description="DUF4423" evidence="1">
    <location>
        <begin position="89"/>
        <end position="245"/>
    </location>
</feature>
<dbReference type="EMBL" id="LUKE01000006">
    <property type="protein sequence ID" value="KYG61423.1"/>
    <property type="molecule type" value="Genomic_DNA"/>
</dbReference>
<comment type="caution">
    <text evidence="2">The sequence shown here is derived from an EMBL/GenBank/DDBJ whole genome shotgun (WGS) entry which is preliminary data.</text>
</comment>
<keyword evidence="3" id="KW-1185">Reference proteome</keyword>
<dbReference type="NCBIfam" id="TIGR02147">
    <property type="entry name" value="Fsuc_second"/>
    <property type="match status" value="1"/>
</dbReference>
<dbReference type="Pfam" id="PF14394">
    <property type="entry name" value="DUF4423"/>
    <property type="match status" value="1"/>
</dbReference>
<sequence>MTPWREDFVNLLRDYYKKQKSKNTRYSIRALARDLGVAHGPLAGILKGTQSWKFSANWAAAILEQMKITGEARNRMLSRMGLRPVLKSRSIIKAESLLMMHWAYWPVLCFFELVEKPSILLMARKLQIPETEVQAIVKDLVSRKFLKKTGPGQYRVDTENVVLEDDLPHVAFRDIHRDHLKIAEKALNAIPAGEREFQTLTVSGSLSSVEEVKQEIRAFVERIGHLLSREQENNEVFRLSVQLFPFDFSKSQKQ</sequence>
<accession>A0A150WER0</accession>
<gene>
    <name evidence="2" type="ORF">AZI86_17060</name>
</gene>
<dbReference type="Proteomes" id="UP000075320">
    <property type="component" value="Unassembled WGS sequence"/>
</dbReference>
<dbReference type="InterPro" id="IPR011873">
    <property type="entry name" value="CHP02147"/>
</dbReference>
<protein>
    <recommendedName>
        <fullName evidence="1">DUF4423 domain-containing protein</fullName>
    </recommendedName>
</protein>
<name>A0A150WER0_BDEBC</name>